<comment type="caution">
    <text evidence="6">The sequence shown here is derived from an EMBL/GenBank/DDBJ whole genome shotgun (WGS) entry which is preliminary data.</text>
</comment>
<evidence type="ECO:0000259" key="5">
    <source>
        <dbReference type="PROSITE" id="PS50961"/>
    </source>
</evidence>
<evidence type="ECO:0000256" key="1">
    <source>
        <dbReference type="ARBA" id="ARBA00004123"/>
    </source>
</evidence>
<keyword evidence="3" id="KW-0539">Nucleus</keyword>
<evidence type="ECO:0000256" key="4">
    <source>
        <dbReference type="PROSITE-ProRule" id="PRU00332"/>
    </source>
</evidence>
<dbReference type="InterPro" id="IPR036390">
    <property type="entry name" value="WH_DNA-bd_sf"/>
</dbReference>
<dbReference type="PANTHER" id="PTHR22792:SF140">
    <property type="entry name" value="ACHILLES, ISOFORM A"/>
    <property type="match status" value="1"/>
</dbReference>
<protein>
    <recommendedName>
        <fullName evidence="5">HTH La-type RNA-binding domain-containing protein</fullName>
    </recommendedName>
</protein>
<dbReference type="EMBL" id="CAAALY010259808">
    <property type="protein sequence ID" value="VEL39022.1"/>
    <property type="molecule type" value="Genomic_DNA"/>
</dbReference>
<sequence length="276" mass="31470">MYEEVFPDWISGRLKEATFFCYPGMTRLLSFPASGQLAINKCESQSAVPEVSPPQASELVESEPYSDELAREAVSPDDELEPDASVEFIAPTPGVVEKIIRQCEFYFSNANILKDPFLLKKAKSDKEGWIELSIIERFSRMRQISSDHLTFLYALRQSKLLEISENGLMIRRIEPLPDWDPSVYNRSIIISKFPCVTVTVDSITDLFTICDLPPRLVRVLSPQRRIPADLKRTQYFHPMLGVEMCAIIEFDSRDQAMEGKSIAETTYPGCYRPQLL</sequence>
<dbReference type="GO" id="GO:1990904">
    <property type="term" value="C:ribonucleoprotein complex"/>
    <property type="evidence" value="ECO:0007669"/>
    <property type="project" value="InterPro"/>
</dbReference>
<dbReference type="GO" id="GO:0006396">
    <property type="term" value="P:RNA processing"/>
    <property type="evidence" value="ECO:0007669"/>
    <property type="project" value="InterPro"/>
</dbReference>
<proteinExistence type="predicted"/>
<dbReference type="GO" id="GO:0003729">
    <property type="term" value="F:mRNA binding"/>
    <property type="evidence" value="ECO:0007669"/>
    <property type="project" value="TreeGrafter"/>
</dbReference>
<dbReference type="PANTHER" id="PTHR22792">
    <property type="entry name" value="LUPUS LA PROTEIN-RELATED"/>
    <property type="match status" value="1"/>
</dbReference>
<evidence type="ECO:0000256" key="3">
    <source>
        <dbReference type="ARBA" id="ARBA00023242"/>
    </source>
</evidence>
<dbReference type="InterPro" id="IPR036388">
    <property type="entry name" value="WH-like_DNA-bd_sf"/>
</dbReference>
<keyword evidence="2 4" id="KW-0694">RNA-binding</keyword>
<reference evidence="6" key="1">
    <citation type="submission" date="2018-11" db="EMBL/GenBank/DDBJ databases">
        <authorList>
            <consortium name="Pathogen Informatics"/>
        </authorList>
    </citation>
    <scope>NUCLEOTIDE SEQUENCE</scope>
</reference>
<accession>A0A3S5C6R0</accession>
<dbReference type="PRINTS" id="PR00302">
    <property type="entry name" value="LUPUSLA"/>
</dbReference>
<dbReference type="Pfam" id="PF05383">
    <property type="entry name" value="La"/>
    <property type="match status" value="1"/>
</dbReference>
<comment type="subcellular location">
    <subcellularLocation>
        <location evidence="1">Nucleus</location>
    </subcellularLocation>
</comment>
<dbReference type="InterPro" id="IPR002344">
    <property type="entry name" value="Lupus_La"/>
</dbReference>
<dbReference type="Gene3D" id="1.10.10.10">
    <property type="entry name" value="Winged helix-like DNA-binding domain superfamily/Winged helix DNA-binding domain"/>
    <property type="match status" value="1"/>
</dbReference>
<dbReference type="InterPro" id="IPR006630">
    <property type="entry name" value="La_HTH"/>
</dbReference>
<dbReference type="GO" id="GO:0005634">
    <property type="term" value="C:nucleus"/>
    <property type="evidence" value="ECO:0007669"/>
    <property type="project" value="UniProtKB-SubCell"/>
</dbReference>
<evidence type="ECO:0000313" key="7">
    <source>
        <dbReference type="Proteomes" id="UP000784294"/>
    </source>
</evidence>
<evidence type="ECO:0000313" key="6">
    <source>
        <dbReference type="EMBL" id="VEL39022.1"/>
    </source>
</evidence>
<dbReference type="AlphaFoldDB" id="A0A3S5C6R0"/>
<dbReference type="Proteomes" id="UP000784294">
    <property type="component" value="Unassembled WGS sequence"/>
</dbReference>
<keyword evidence="7" id="KW-1185">Reference proteome</keyword>
<evidence type="ECO:0000256" key="2">
    <source>
        <dbReference type="ARBA" id="ARBA00022884"/>
    </source>
</evidence>
<dbReference type="InterPro" id="IPR045180">
    <property type="entry name" value="La_dom_prot"/>
</dbReference>
<dbReference type="SMART" id="SM00715">
    <property type="entry name" value="LA"/>
    <property type="match status" value="1"/>
</dbReference>
<organism evidence="6 7">
    <name type="scientific">Protopolystoma xenopodis</name>
    <dbReference type="NCBI Taxonomy" id="117903"/>
    <lineage>
        <taxon>Eukaryota</taxon>
        <taxon>Metazoa</taxon>
        <taxon>Spiralia</taxon>
        <taxon>Lophotrochozoa</taxon>
        <taxon>Platyhelminthes</taxon>
        <taxon>Monogenea</taxon>
        <taxon>Polyopisthocotylea</taxon>
        <taxon>Polystomatidea</taxon>
        <taxon>Polystomatidae</taxon>
        <taxon>Protopolystoma</taxon>
    </lineage>
</organism>
<dbReference type="PROSITE" id="PS50961">
    <property type="entry name" value="HTH_LA"/>
    <property type="match status" value="1"/>
</dbReference>
<dbReference type="OrthoDB" id="435402at2759"/>
<feature type="domain" description="HTH La-type RNA-binding" evidence="5">
    <location>
        <begin position="89"/>
        <end position="180"/>
    </location>
</feature>
<name>A0A3S5C6R0_9PLAT</name>
<dbReference type="SUPFAM" id="SSF46785">
    <property type="entry name" value="Winged helix' DNA-binding domain"/>
    <property type="match status" value="1"/>
</dbReference>
<gene>
    <name evidence="6" type="ORF">PXEA_LOCUS32462</name>
</gene>